<dbReference type="InterPro" id="IPR036291">
    <property type="entry name" value="NAD(P)-bd_dom_sf"/>
</dbReference>
<dbReference type="InterPro" id="IPR006140">
    <property type="entry name" value="D-isomer_DH_NAD-bd"/>
</dbReference>
<evidence type="ECO:0000259" key="3">
    <source>
        <dbReference type="PROSITE" id="PS50042"/>
    </source>
</evidence>
<organism evidence="4 5">
    <name type="scientific">Cylindrotheca closterium</name>
    <dbReference type="NCBI Taxonomy" id="2856"/>
    <lineage>
        <taxon>Eukaryota</taxon>
        <taxon>Sar</taxon>
        <taxon>Stramenopiles</taxon>
        <taxon>Ochrophyta</taxon>
        <taxon>Bacillariophyta</taxon>
        <taxon>Bacillariophyceae</taxon>
        <taxon>Bacillariophycidae</taxon>
        <taxon>Bacillariales</taxon>
        <taxon>Bacillariaceae</taxon>
        <taxon>Cylindrotheca</taxon>
    </lineage>
</organism>
<evidence type="ECO:0000313" key="4">
    <source>
        <dbReference type="EMBL" id="CAJ1951996.1"/>
    </source>
</evidence>
<dbReference type="InterPro" id="IPR029752">
    <property type="entry name" value="D-isomer_DH_CS1"/>
</dbReference>
<gene>
    <name evidence="4" type="ORF">CYCCA115_LOCUS13343</name>
</gene>
<dbReference type="InterPro" id="IPR058205">
    <property type="entry name" value="D-LDH-like"/>
</dbReference>
<dbReference type="SUPFAM" id="SSF51735">
    <property type="entry name" value="NAD(P)-binding Rossmann-fold domains"/>
    <property type="match status" value="1"/>
</dbReference>
<sequence>MATNTNEAFAILKDAVTFEFAEDAYLKEIAKLMTKEECDDGHVFAKEGEVSAKWFILDEGTVLRYKGPVDDNHILDKLEGRGRVTALFHSLKEEHVSYSTVVASGHVKLWSVDAKAYRDLLASHGGFALQLAAHLARLLRHESKVSRALAQARGSSPDDDKGDSKTLRVLCYDTTEWVRSGFGPALMEFNKGLENLQIVMEYTEDRLNARSAAYATGYDAVCTFVNDTADSDVIRMLSMLGVKMIAQRAAGFDRIDTKAALTFGLTVARVPAYSPYAVAEHAMSLLMTLNRKITRASSRVHMSNFTLDSGLMGMDIHGKTVGVMGTGKIGGILCNIIKGFGANLICFDVFENDEVKQIGGKYVTKDELYEQSDVIFLMMPLLPSTHHTLNMDTLPKLKQGVLLVNTSRGGLVHTGALLEGLKTGRIGGVGMDVYENEADYFFQDWSAKQIEDPQLVSLLGNNNVIMTAHQAFFTKEAVDKIVSTTLENLRDYAKGMTGLEHPNSCLPKPKE</sequence>
<dbReference type="Proteomes" id="UP001295423">
    <property type="component" value="Unassembled WGS sequence"/>
</dbReference>
<feature type="domain" description="Cyclic nucleotide-binding" evidence="3">
    <location>
        <begin position="17"/>
        <end position="121"/>
    </location>
</feature>
<protein>
    <recommendedName>
        <fullName evidence="3">Cyclic nucleotide-binding domain-containing protein</fullName>
    </recommendedName>
</protein>
<keyword evidence="5" id="KW-1185">Reference proteome</keyword>
<dbReference type="Pfam" id="PF02826">
    <property type="entry name" value="2-Hacid_dh_C"/>
    <property type="match status" value="1"/>
</dbReference>
<dbReference type="EMBL" id="CAKOGP040001792">
    <property type="protein sequence ID" value="CAJ1951996.1"/>
    <property type="molecule type" value="Genomic_DNA"/>
</dbReference>
<evidence type="ECO:0000313" key="5">
    <source>
        <dbReference type="Proteomes" id="UP001295423"/>
    </source>
</evidence>
<proteinExistence type="inferred from homology"/>
<dbReference type="Gene3D" id="2.60.120.10">
    <property type="entry name" value="Jelly Rolls"/>
    <property type="match status" value="1"/>
</dbReference>
<evidence type="ECO:0000256" key="1">
    <source>
        <dbReference type="ARBA" id="ARBA00005854"/>
    </source>
</evidence>
<dbReference type="InterPro" id="IPR014710">
    <property type="entry name" value="RmlC-like_jellyroll"/>
</dbReference>
<dbReference type="CDD" id="cd12183">
    <property type="entry name" value="LDH_like_2"/>
    <property type="match status" value="1"/>
</dbReference>
<evidence type="ECO:0000256" key="2">
    <source>
        <dbReference type="ARBA" id="ARBA00023027"/>
    </source>
</evidence>
<dbReference type="Pfam" id="PF00389">
    <property type="entry name" value="2-Hacid_dh"/>
    <property type="match status" value="1"/>
</dbReference>
<dbReference type="PANTHER" id="PTHR43026:SF1">
    <property type="entry name" value="2-HYDROXYACID DEHYDROGENASE HOMOLOG 1-RELATED"/>
    <property type="match status" value="1"/>
</dbReference>
<dbReference type="GO" id="GO:0016616">
    <property type="term" value="F:oxidoreductase activity, acting on the CH-OH group of donors, NAD or NADP as acceptor"/>
    <property type="evidence" value="ECO:0007669"/>
    <property type="project" value="InterPro"/>
</dbReference>
<comment type="caution">
    <text evidence="4">The sequence shown here is derived from an EMBL/GenBank/DDBJ whole genome shotgun (WGS) entry which is preliminary data.</text>
</comment>
<dbReference type="PROSITE" id="PS50042">
    <property type="entry name" value="CNMP_BINDING_3"/>
    <property type="match status" value="1"/>
</dbReference>
<dbReference type="AlphaFoldDB" id="A0AAD2PUQ9"/>
<dbReference type="Gene3D" id="3.40.50.720">
    <property type="entry name" value="NAD(P)-binding Rossmann-like Domain"/>
    <property type="match status" value="2"/>
</dbReference>
<dbReference type="SUPFAM" id="SSF51206">
    <property type="entry name" value="cAMP-binding domain-like"/>
    <property type="match status" value="1"/>
</dbReference>
<dbReference type="CDD" id="cd00038">
    <property type="entry name" value="CAP_ED"/>
    <property type="match status" value="1"/>
</dbReference>
<comment type="similarity">
    <text evidence="1">Belongs to the D-isomer specific 2-hydroxyacid dehydrogenase family.</text>
</comment>
<dbReference type="PROSITE" id="PS00065">
    <property type="entry name" value="D_2_HYDROXYACID_DH_1"/>
    <property type="match status" value="1"/>
</dbReference>
<dbReference type="InterPro" id="IPR006139">
    <property type="entry name" value="D-isomer_2_OHA_DH_cat_dom"/>
</dbReference>
<dbReference type="InterPro" id="IPR000595">
    <property type="entry name" value="cNMP-bd_dom"/>
</dbReference>
<accession>A0AAD2PUQ9</accession>
<keyword evidence="2" id="KW-0520">NAD</keyword>
<dbReference type="PANTHER" id="PTHR43026">
    <property type="entry name" value="2-HYDROXYACID DEHYDROGENASE HOMOLOG 1-RELATED"/>
    <property type="match status" value="1"/>
</dbReference>
<name>A0AAD2PUQ9_9STRA</name>
<dbReference type="GO" id="GO:0051287">
    <property type="term" value="F:NAD binding"/>
    <property type="evidence" value="ECO:0007669"/>
    <property type="project" value="InterPro"/>
</dbReference>
<dbReference type="InterPro" id="IPR018490">
    <property type="entry name" value="cNMP-bd_dom_sf"/>
</dbReference>
<dbReference type="SUPFAM" id="SSF52283">
    <property type="entry name" value="Formate/glycerate dehydrogenase catalytic domain-like"/>
    <property type="match status" value="1"/>
</dbReference>
<reference evidence="4" key="1">
    <citation type="submission" date="2023-08" db="EMBL/GenBank/DDBJ databases">
        <authorList>
            <person name="Audoor S."/>
            <person name="Bilcke G."/>
        </authorList>
    </citation>
    <scope>NUCLEOTIDE SEQUENCE</scope>
</reference>